<feature type="transmembrane region" description="Helical" evidence="1">
    <location>
        <begin position="122"/>
        <end position="143"/>
    </location>
</feature>
<gene>
    <name evidence="3" type="ORF">K5P26_03405</name>
</gene>
<keyword evidence="1" id="KW-1133">Transmembrane helix</keyword>
<dbReference type="EMBL" id="JAILXK010000001">
    <property type="protein sequence ID" value="MBY4636185.1"/>
    <property type="molecule type" value="Genomic_DNA"/>
</dbReference>
<feature type="transmembrane region" description="Helical" evidence="1">
    <location>
        <begin position="7"/>
        <end position="25"/>
    </location>
</feature>
<feature type="domain" description="ABC-type uncharacterised transport system" evidence="2">
    <location>
        <begin position="202"/>
        <end position="292"/>
    </location>
</feature>
<organism evidence="3 4">
    <name type="scientific">Sphingopyxis jiangsuensis</name>
    <dbReference type="NCBI Taxonomy" id="2871171"/>
    <lineage>
        <taxon>Bacteria</taxon>
        <taxon>Pseudomonadati</taxon>
        <taxon>Pseudomonadota</taxon>
        <taxon>Alphaproteobacteria</taxon>
        <taxon>Sphingomonadales</taxon>
        <taxon>Sphingomonadaceae</taxon>
        <taxon>Sphingopyxis</taxon>
    </lineage>
</organism>
<accession>A0ABS7MB04</accession>
<evidence type="ECO:0000313" key="3">
    <source>
        <dbReference type="EMBL" id="MBY4636185.1"/>
    </source>
</evidence>
<evidence type="ECO:0000313" key="4">
    <source>
        <dbReference type="Proteomes" id="UP001166571"/>
    </source>
</evidence>
<feature type="transmembrane region" description="Helical" evidence="1">
    <location>
        <begin position="89"/>
        <end position="110"/>
    </location>
</feature>
<dbReference type="Pfam" id="PF09822">
    <property type="entry name" value="ABC_transp_aux"/>
    <property type="match status" value="1"/>
</dbReference>
<proteinExistence type="predicted"/>
<feature type="transmembrane region" description="Helical" evidence="1">
    <location>
        <begin position="62"/>
        <end position="83"/>
    </location>
</feature>
<reference evidence="3" key="1">
    <citation type="submission" date="2021-08" db="EMBL/GenBank/DDBJ databases">
        <title>Sphingopyxis panaciterrulae sp. nov., isolated from the surface water of the Yellow Sea.</title>
        <authorList>
            <person name="Gao Z."/>
            <person name="Zhang D."/>
            <person name="Zhang A."/>
        </authorList>
    </citation>
    <scope>NUCLEOTIDE SEQUENCE</scope>
    <source>
        <strain evidence="3">XHP0097</strain>
    </source>
</reference>
<name>A0ABS7MB04_9SPHN</name>
<sequence length="386" mass="40945">MAGARILSAGVAYAAPALLLGWYLGGQALTGRVDAWLAVPLLMPGALLHARLMRDTDRAGRAWAAVAALALLIALQGALHLILAARPGVPALLVTALAGAVCLTAAQALDKVAVRWPRAVRWPASLLAVLLWFAGSHGTIALLHRGGGEPAVRPVAVMLSGLPLRWGGAADLASMLDRGPADHPVLVQLDRAVDLRLVDSLEALPPDARLLLAHPRALAPADLVRIDDHVRKGGEAILFADALSSWPPPYPLGDPRNPPITSLLTPLLDHWGVELAAPAPADQVDVPIQLSREGPLLRLHSAGRFVRLPSTCRALGGGAVAECRIGAGRALIVGDADLLHESQWRSPLAWAPWLRRADTMAWLPARLRGDAWDSRIAPLWIRPRGD</sequence>
<keyword evidence="4" id="KW-1185">Reference proteome</keyword>
<dbReference type="Proteomes" id="UP001166571">
    <property type="component" value="Unassembled WGS sequence"/>
</dbReference>
<protein>
    <submittedName>
        <fullName evidence="3">GldG family protein</fullName>
    </submittedName>
</protein>
<comment type="caution">
    <text evidence="3">The sequence shown here is derived from an EMBL/GenBank/DDBJ whole genome shotgun (WGS) entry which is preliminary data.</text>
</comment>
<keyword evidence="1" id="KW-0472">Membrane</keyword>
<feature type="transmembrane region" description="Helical" evidence="1">
    <location>
        <begin position="31"/>
        <end position="50"/>
    </location>
</feature>
<evidence type="ECO:0000259" key="2">
    <source>
        <dbReference type="Pfam" id="PF09822"/>
    </source>
</evidence>
<evidence type="ECO:0000256" key="1">
    <source>
        <dbReference type="SAM" id="Phobius"/>
    </source>
</evidence>
<dbReference type="InterPro" id="IPR019196">
    <property type="entry name" value="ABC_transp_unknown"/>
</dbReference>
<keyword evidence="1" id="KW-0812">Transmembrane</keyword>